<dbReference type="GeneID" id="35003197"/>
<reference evidence="2 3" key="1">
    <citation type="submission" date="2016-10" db="EMBL/GenBank/DDBJ databases">
        <authorList>
            <person name="de Groot N.N."/>
        </authorList>
    </citation>
    <scope>NUCLEOTIDE SEQUENCE [LARGE SCALE GENOMIC DNA]</scope>
    <source>
        <strain evidence="2 3">DSM 22187</strain>
    </source>
</reference>
<dbReference type="InterPro" id="IPR000073">
    <property type="entry name" value="AB_hydrolase_1"/>
</dbReference>
<organism evidence="2 3">
    <name type="scientific">Halohasta litchfieldiae</name>
    <dbReference type="NCBI Taxonomy" id="1073996"/>
    <lineage>
        <taxon>Archaea</taxon>
        <taxon>Methanobacteriati</taxon>
        <taxon>Methanobacteriota</taxon>
        <taxon>Stenosarchaea group</taxon>
        <taxon>Halobacteria</taxon>
        <taxon>Halobacteriales</taxon>
        <taxon>Haloferacaceae</taxon>
        <taxon>Halohasta</taxon>
    </lineage>
</organism>
<gene>
    <name evidence="2" type="ORF">SAMN05444271_14120</name>
</gene>
<dbReference type="Pfam" id="PF12697">
    <property type="entry name" value="Abhydrolase_6"/>
    <property type="match status" value="1"/>
</dbReference>
<accession>A0A2H4Q471</accession>
<keyword evidence="3" id="KW-1185">Reference proteome</keyword>
<dbReference type="EMBL" id="FNYR01000041">
    <property type="protein sequence ID" value="SEJ29562.1"/>
    <property type="molecule type" value="Genomic_DNA"/>
</dbReference>
<proteinExistence type="predicted"/>
<protein>
    <submittedName>
        <fullName evidence="2">Pimeloyl-ACP methyl ester carboxylesterase</fullName>
    </submittedName>
</protein>
<name>A0A1H6XXE5_9EURY</name>
<evidence type="ECO:0000313" key="3">
    <source>
        <dbReference type="Proteomes" id="UP000198888"/>
    </source>
</evidence>
<sequence length="254" mass="27959">MTELLTSHLLDSFPYIRVGDGDKQLVVIPGFGDAMFGGRYPPAAAWALQSYFHRLTDEYTIHLISRPRSLPENYTIDDATEQYGQILDSVPTPIDILGISMGGFIGQGVAARYPELVNQLIVSCSGNRVVDAGRSTVSRWKQYADRHRWVKLRSELATALYSSRDWRRYSLPPTIQTVGRFVLPRPAVPADVSRSLSAILDYDGTSTLGDIEADSFVIGGGSDPFFPESILRETADGIPEASMLAIDGSCRKVL</sequence>
<evidence type="ECO:0000259" key="1">
    <source>
        <dbReference type="Pfam" id="PF12697"/>
    </source>
</evidence>
<dbReference type="PRINTS" id="PR00111">
    <property type="entry name" value="ABHYDROLASE"/>
</dbReference>
<dbReference type="InterPro" id="IPR029058">
    <property type="entry name" value="AB_hydrolase_fold"/>
</dbReference>
<feature type="domain" description="AB hydrolase-1" evidence="1">
    <location>
        <begin position="25"/>
        <end position="231"/>
    </location>
</feature>
<accession>A0A1H6XXE5</accession>
<dbReference type="Proteomes" id="UP000198888">
    <property type="component" value="Unassembled WGS sequence"/>
</dbReference>
<dbReference type="PANTHER" id="PTHR43433">
    <property type="entry name" value="HYDROLASE, ALPHA/BETA FOLD FAMILY PROTEIN"/>
    <property type="match status" value="1"/>
</dbReference>
<dbReference type="KEGG" id="hae:halTADL_2423"/>
<dbReference type="Gene3D" id="3.40.50.1820">
    <property type="entry name" value="alpha/beta hydrolase"/>
    <property type="match status" value="1"/>
</dbReference>
<evidence type="ECO:0000313" key="2">
    <source>
        <dbReference type="EMBL" id="SEJ29562.1"/>
    </source>
</evidence>
<dbReference type="InterPro" id="IPR050471">
    <property type="entry name" value="AB_hydrolase"/>
</dbReference>
<dbReference type="AlphaFoldDB" id="A0A1H6XXE5"/>
<dbReference type="STRING" id="1073996.SAMN05444271_14120"/>
<dbReference type="PANTHER" id="PTHR43433:SF5">
    <property type="entry name" value="AB HYDROLASE-1 DOMAIN-CONTAINING PROTEIN"/>
    <property type="match status" value="1"/>
</dbReference>
<dbReference type="SUPFAM" id="SSF53474">
    <property type="entry name" value="alpha/beta-Hydrolases"/>
    <property type="match status" value="1"/>
</dbReference>
<dbReference type="OrthoDB" id="7466at2157"/>
<dbReference type="RefSeq" id="WP_089673721.1">
    <property type="nucleotide sequence ID" value="NZ_CP024845.1"/>
</dbReference>